<feature type="compositionally biased region" description="Polar residues" evidence="18">
    <location>
        <begin position="440"/>
        <end position="459"/>
    </location>
</feature>
<dbReference type="InterPro" id="IPR014009">
    <property type="entry name" value="PIK_FAT"/>
</dbReference>
<evidence type="ECO:0000256" key="1">
    <source>
        <dbReference type="ARBA" id="ARBA00004123"/>
    </source>
</evidence>
<dbReference type="InterPro" id="IPR016024">
    <property type="entry name" value="ARM-type_fold"/>
</dbReference>
<evidence type="ECO:0000256" key="18">
    <source>
        <dbReference type="SAM" id="MobiDB-lite"/>
    </source>
</evidence>
<evidence type="ECO:0000256" key="14">
    <source>
        <dbReference type="ARBA" id="ARBA00023254"/>
    </source>
</evidence>
<evidence type="ECO:0000259" key="20">
    <source>
        <dbReference type="PROSITE" id="PS51189"/>
    </source>
</evidence>
<keyword evidence="12" id="KW-0234">DNA repair</keyword>
<dbReference type="InterPro" id="IPR058681">
    <property type="entry name" value="HEAT_MEC1_N"/>
</dbReference>
<dbReference type="Gene3D" id="1.10.1070.11">
    <property type="entry name" value="Phosphatidylinositol 3-/4-kinase, catalytic domain"/>
    <property type="match status" value="1"/>
</dbReference>
<feature type="domain" description="FAT" evidence="20">
    <location>
        <begin position="1449"/>
        <end position="2022"/>
    </location>
</feature>
<gene>
    <name evidence="21" type="ORF">GX50_07898</name>
</gene>
<keyword evidence="5" id="KW-0723">Serine/threonine-protein kinase</keyword>
<dbReference type="SUPFAM" id="SSF56112">
    <property type="entry name" value="Protein kinase-like (PK-like)"/>
    <property type="match status" value="1"/>
</dbReference>
<evidence type="ECO:0000259" key="19">
    <source>
        <dbReference type="PROSITE" id="PS50290"/>
    </source>
</evidence>
<evidence type="ECO:0000256" key="11">
    <source>
        <dbReference type="ARBA" id="ARBA00022853"/>
    </source>
</evidence>
<proteinExistence type="inferred from homology"/>
<evidence type="ECO:0000256" key="5">
    <source>
        <dbReference type="ARBA" id="ARBA00022527"/>
    </source>
</evidence>
<keyword evidence="11" id="KW-0156">Chromatin regulator</keyword>
<feature type="domain" description="PI3K/PI4K catalytic" evidence="19">
    <location>
        <begin position="2105"/>
        <end position="2393"/>
    </location>
</feature>
<dbReference type="GO" id="GO:0005694">
    <property type="term" value="C:chromosome"/>
    <property type="evidence" value="ECO:0007669"/>
    <property type="project" value="TreeGrafter"/>
</dbReference>
<reference evidence="21 22" key="1">
    <citation type="submission" date="2017-10" db="EMBL/GenBank/DDBJ databases">
        <title>Comparative genomics in systemic dimorphic fungi from Ajellomycetaceae.</title>
        <authorList>
            <person name="Munoz J.F."/>
            <person name="Mcewen J.G."/>
            <person name="Clay O.K."/>
            <person name="Cuomo C.A."/>
        </authorList>
    </citation>
    <scope>NUCLEOTIDE SEQUENCE [LARGE SCALE GENOMIC DNA]</scope>
    <source>
        <strain evidence="21 22">UAMH4076</strain>
    </source>
</reference>
<evidence type="ECO:0000256" key="3">
    <source>
        <dbReference type="ARBA" id="ARBA00012513"/>
    </source>
</evidence>
<dbReference type="SMART" id="SM00802">
    <property type="entry name" value="UME"/>
    <property type="match status" value="1"/>
</dbReference>
<dbReference type="Pfam" id="PF08064">
    <property type="entry name" value="UME"/>
    <property type="match status" value="1"/>
</dbReference>
<name>A0A2B7Z812_9EURO</name>
<keyword evidence="14" id="KW-0469">Meiosis</keyword>
<dbReference type="SMART" id="SM00146">
    <property type="entry name" value="PI3Kc"/>
    <property type="match status" value="1"/>
</dbReference>
<dbReference type="Gene3D" id="3.30.1010.10">
    <property type="entry name" value="Phosphatidylinositol 3-kinase Catalytic Subunit, Chain A, domain 4"/>
    <property type="match status" value="1"/>
</dbReference>
<dbReference type="PANTHER" id="PTHR11139:SF125">
    <property type="entry name" value="SERINE_THREONINE-PROTEIN KINASE MEC1"/>
    <property type="match status" value="1"/>
</dbReference>
<evidence type="ECO:0000256" key="4">
    <source>
        <dbReference type="ARBA" id="ARBA00021345"/>
    </source>
</evidence>
<evidence type="ECO:0000256" key="16">
    <source>
        <dbReference type="ARBA" id="ARBA00030459"/>
    </source>
</evidence>
<dbReference type="VEuPathDB" id="FungiDB:EMCG_00233"/>
<evidence type="ECO:0000256" key="10">
    <source>
        <dbReference type="ARBA" id="ARBA00022840"/>
    </source>
</evidence>
<keyword evidence="6" id="KW-0808">Transferase</keyword>
<evidence type="ECO:0000256" key="17">
    <source>
        <dbReference type="ARBA" id="ARBA00033001"/>
    </source>
</evidence>
<keyword evidence="22" id="KW-1185">Reference proteome</keyword>
<dbReference type="CDD" id="cd00892">
    <property type="entry name" value="PIKKc_ATR"/>
    <property type="match status" value="1"/>
</dbReference>
<keyword evidence="10" id="KW-0067">ATP-binding</keyword>
<dbReference type="InterPro" id="IPR011990">
    <property type="entry name" value="TPR-like_helical_dom_sf"/>
</dbReference>
<feature type="region of interest" description="Disordered" evidence="18">
    <location>
        <begin position="440"/>
        <end position="487"/>
    </location>
</feature>
<evidence type="ECO:0000256" key="7">
    <source>
        <dbReference type="ARBA" id="ARBA00022741"/>
    </source>
</evidence>
<dbReference type="Gene3D" id="1.25.40.10">
    <property type="entry name" value="Tetratricopeptide repeat domain"/>
    <property type="match status" value="1"/>
</dbReference>
<dbReference type="PANTHER" id="PTHR11139">
    <property type="entry name" value="ATAXIA TELANGIECTASIA MUTATED ATM -RELATED"/>
    <property type="match status" value="1"/>
</dbReference>
<dbReference type="EC" id="2.7.11.1" evidence="3"/>
<dbReference type="GO" id="GO:0004674">
    <property type="term" value="F:protein serine/threonine kinase activity"/>
    <property type="evidence" value="ECO:0007669"/>
    <property type="project" value="UniProtKB-KW"/>
</dbReference>
<evidence type="ECO:0000256" key="6">
    <source>
        <dbReference type="ARBA" id="ARBA00022679"/>
    </source>
</evidence>
<dbReference type="InterPro" id="IPR050517">
    <property type="entry name" value="DDR_Repair_Kinase"/>
</dbReference>
<dbReference type="InterPro" id="IPR003151">
    <property type="entry name" value="PIK-rel_kinase_FAT"/>
</dbReference>
<dbReference type="PROSITE" id="PS50290">
    <property type="entry name" value="PI3_4_KINASE_3"/>
    <property type="match status" value="1"/>
</dbReference>
<dbReference type="Pfam" id="PF23593">
    <property type="entry name" value="HEAT_ATR"/>
    <property type="match status" value="1"/>
</dbReference>
<evidence type="ECO:0000256" key="2">
    <source>
        <dbReference type="ARBA" id="ARBA00010769"/>
    </source>
</evidence>
<accession>A0A2B7Z812</accession>
<dbReference type="InterPro" id="IPR056802">
    <property type="entry name" value="ATR-like_M-HEAT"/>
</dbReference>
<dbReference type="Pfam" id="PF25385">
    <property type="entry name" value="HEAT_MEC1_N"/>
    <property type="match status" value="1"/>
</dbReference>
<dbReference type="PROSITE" id="PS51189">
    <property type="entry name" value="FAT"/>
    <property type="match status" value="1"/>
</dbReference>
<evidence type="ECO:0000256" key="8">
    <source>
        <dbReference type="ARBA" id="ARBA00022763"/>
    </source>
</evidence>
<dbReference type="Pfam" id="PF25030">
    <property type="entry name" value="M-HEAT_ATR"/>
    <property type="match status" value="1"/>
</dbReference>
<keyword evidence="8" id="KW-0227">DNA damage</keyword>
<evidence type="ECO:0000256" key="13">
    <source>
        <dbReference type="ARBA" id="ARBA00023242"/>
    </source>
</evidence>
<dbReference type="InterPro" id="IPR057564">
    <property type="entry name" value="HEAT_ATR"/>
</dbReference>
<dbReference type="EMBL" id="PDND01000250">
    <property type="protein sequence ID" value="PGH29353.1"/>
    <property type="molecule type" value="Genomic_DNA"/>
</dbReference>
<comment type="subcellular location">
    <subcellularLocation>
        <location evidence="1">Nucleus</location>
    </subcellularLocation>
</comment>
<dbReference type="SUPFAM" id="SSF48371">
    <property type="entry name" value="ARM repeat"/>
    <property type="match status" value="1"/>
</dbReference>
<evidence type="ECO:0000313" key="21">
    <source>
        <dbReference type="EMBL" id="PGH29353.1"/>
    </source>
</evidence>
<dbReference type="GO" id="GO:0005524">
    <property type="term" value="F:ATP binding"/>
    <property type="evidence" value="ECO:0007669"/>
    <property type="project" value="UniProtKB-KW"/>
</dbReference>
<keyword evidence="7" id="KW-0547">Nucleotide-binding</keyword>
<evidence type="ECO:0000256" key="12">
    <source>
        <dbReference type="ARBA" id="ARBA00023204"/>
    </source>
</evidence>
<evidence type="ECO:0000256" key="15">
    <source>
        <dbReference type="ARBA" id="ARBA00029679"/>
    </source>
</evidence>
<dbReference type="STRING" id="73230.A0A2B7Z812"/>
<evidence type="ECO:0000256" key="9">
    <source>
        <dbReference type="ARBA" id="ARBA00022777"/>
    </source>
</evidence>
<evidence type="ECO:0000313" key="22">
    <source>
        <dbReference type="Proteomes" id="UP000226031"/>
    </source>
</evidence>
<dbReference type="InterPro" id="IPR011009">
    <property type="entry name" value="Kinase-like_dom_sf"/>
</dbReference>
<comment type="caution">
    <text evidence="21">The sequence shown here is derived from an EMBL/GenBank/DDBJ whole genome shotgun (WGS) entry which is preliminary data.</text>
</comment>
<organism evidence="21 22">
    <name type="scientific">[Emmonsia] crescens</name>
    <dbReference type="NCBI Taxonomy" id="73230"/>
    <lineage>
        <taxon>Eukaryota</taxon>
        <taxon>Fungi</taxon>
        <taxon>Dikarya</taxon>
        <taxon>Ascomycota</taxon>
        <taxon>Pezizomycotina</taxon>
        <taxon>Eurotiomycetes</taxon>
        <taxon>Eurotiomycetidae</taxon>
        <taxon>Onygenales</taxon>
        <taxon>Ajellomycetaceae</taxon>
        <taxon>Emergomyces</taxon>
    </lineage>
</organism>
<dbReference type="InterPro" id="IPR011989">
    <property type="entry name" value="ARM-like"/>
</dbReference>
<dbReference type="InterPro" id="IPR036940">
    <property type="entry name" value="PI3/4_kinase_cat_sf"/>
</dbReference>
<dbReference type="Pfam" id="PF00454">
    <property type="entry name" value="PI3_PI4_kinase"/>
    <property type="match status" value="1"/>
</dbReference>
<dbReference type="GO" id="GO:0000077">
    <property type="term" value="P:DNA damage checkpoint signaling"/>
    <property type="evidence" value="ECO:0007669"/>
    <property type="project" value="TreeGrafter"/>
</dbReference>
<dbReference type="SUPFAM" id="SSF48452">
    <property type="entry name" value="TPR-like"/>
    <property type="match status" value="1"/>
</dbReference>
<protein>
    <recommendedName>
        <fullName evidence="4">Serine/threonine-protein kinase MEC1</fullName>
        <ecNumber evidence="3">2.7.11.1</ecNumber>
    </recommendedName>
    <alternativeName>
        <fullName evidence="17">ATR homolog</fullName>
    </alternativeName>
    <alternativeName>
        <fullName evidence="16">DNA-damage checkpoint kinase MEC1</fullName>
    </alternativeName>
    <alternativeName>
        <fullName evidence="15">Mitosis entry checkpoint protein 1</fullName>
    </alternativeName>
</protein>
<dbReference type="GO" id="GO:0000723">
    <property type="term" value="P:telomere maintenance"/>
    <property type="evidence" value="ECO:0007669"/>
    <property type="project" value="TreeGrafter"/>
</dbReference>
<dbReference type="InterPro" id="IPR012993">
    <property type="entry name" value="UME"/>
</dbReference>
<dbReference type="Proteomes" id="UP000226031">
    <property type="component" value="Unassembled WGS sequence"/>
</dbReference>
<sequence length="2393" mass="270119">MAADRATRLQRPAAAEPASSILAAHLAPHLSPGPNQRHAISRETFSQLRQEILSQDEGGQSNLEDNITDVHNLICVVIKAGLQPSFKSRVLGGEMQGQILDCLDIIRLAVHRSPQVLHEISDPEILGKKDIHAPLFAWLIHELFSLLFVWDQCSIKDKIYSLLSTIYVSQFKGPRLWHSSRSVHTLIQACIDDILYSLEAIGASELGGNITLYFPGPSSILPTCLDKLSLPRSMFTNRIRLGTPGDVAKICLQLFEAVACPPFHITLPVSGAANLRRVLTWVLHCQQKLWTAMFEWFDVAKTTQVEEQLMSLLDFVTLSRKLYSHALKLSQGLPLDQQAKHVWLQCGVDLLNSAKLQQNGDVQQALSQLLSDAIRLSLSSPEVGRFIEDHFFEPLYDRRKDETGFRNLHQSFQMVIIRILNREYGAPKDAADSKLLALPNSTTQGRNSMMMSGPKSSNRPILEDNSLFENDRARKRPRLSNAEEETPAADLVQTVTTTVYHMLGSHPTTGTDGLSQIVLNALPKLSQDDQCEVLAKLGRIACAGAGSLVMEQPSNIAGPQFRCLICDSTSPKFHNNQTRESPHFSEICKTMIEIIPVLQGSRKPRIAAMFAIRNVVIHDPKSENVALHSSPLGEWCLQSFRSSLRELRVAAGQTLPAFLRTNLDSDIRRANFVMALEYLQNVLEKVEMPIQETSIMALSRVAEVSGDEEMNIILLRLFEYLGHANPFISGIAYTGLSKLAQHLGVTPGALCRPFWRTLSVVIVKNIQSRPQMADQLCDLLGMKVDNFLRLTEVHVLPYLVLMRKHDIIARIGATYDEKQSAYQLCTRKNNLASILTLLLTQPSNDHNAMVVSIFNEMSPEFQVHDLAGWVRAEPILIACELLKGLGDSTKAERSKYYKALKLLASLTPRKPEQGIDSSRGKELVAKFIEEHVLGIITEFARAVNDFQIRQPIVEKKRNIIAIGEMVKIAKGNITIALPQICACLRSALDIPELCDQAFASWSTIMTSLDEVEIEPLIDQTLSIIIKNWDAFQPESRERAFNLVGNILTEHRAVVENAFETMPSLSSIPSMAEYEQEIQNLKERMDLQTRFKTFCRRCQNENQVVVEQALKELDQELLKNEEFIHRVITNEQPDGIVAQLTRSLLDCGSKFNPTSPTIMTLSAQCLGHIGCLDPNRIELVKEKKDILVLSNFDSAEETLDFILFFLQHVLVEAFLSASNTRAQGFLSYAMQALLKLCNLDLVMLPRSQDSQANEYYRRWLSLPEYVRNTLTPFLSSKFTVTIGPISTSCGYPLFSSKLSHPEWLRTFTLDMLQKGKGENVVIIFSVSSRIIRSQDISIAAFLLPFASLNLALSGDQNQRDDLKKELLNVLQYPLPEDNHQIRENIILCSESVFSVLDYLSRWLHGKKKEYTSVAVPNSHNHRTHRDPVLNSWASQIKLVEELLSCVPAEIISKRAVECKSFSRALFHWEQYIQQQQRDDKKVASLESLYQRLQEIYTQIDEPDGIEGISAHLHVLNIDQQILEHRKAGRWVAAQSWYELQLKTDPTNGYAQENLLTCLKESGQHAVLLNQFDSLELAKSTLPKMLPIAMEASWLTGRWNKLDTYVGMASDQAIGDFNVAIGSALSTLRHGKFGKFKDIITRLRLNVAKGFTPNSVASFQASHDSVLKLHALAEIELLASPVPKTREDRITLFETLDRRLDILGGCIADKQYLLGLRRATMELTSSFDSSDVASIWLRVARLARKANCTQQAFNAVLHAHELDDTSATIEHARLLWKEGHHRKAIQTLEGAIAANAFTAHDYAPAEDTFISIAPDRQQKQNMLTARAHLLLAKWMDSAGQTQSEVIVQRYRQAIKFHSRWEKAHYYLGRHYTKILDSEKSKPLGKEAQIYLSGEASKLVIDNFLRSLAHGNKYVFQTLPKVLTLWLEHASAVDQPFDPKRGDNEEFQRYSMAQRKKCLDDMHTQLRKYFNRIPAALLFTILPQVVARICHSNSTVYSILTQIVVKTANSFPQQALWTVLAVLKSSSTDRASRGMSCLQKITEATKKFKTDMSASDLRIIINQGQRISEELLKLCNTRIEDKTPKVSLARNLGFNHRTAPCGLVIPLESTLTPILPTNHEPGFLKSFRAFPHDPITIENGNIYSLLCKPKDDLRKDQRLMEFNSMINRFLKRDVESSKRRLYIKTYAVTPLNEECGLIEWVDNLRTLRELVIRLLKERGITLKYNEIRHYLNEACSDSSKLPLFTNKILANYPPVLHEWFVEMFPEPGIWFAARLKYTRSCAVMSMVGYCLGLGDRHGENILFEEGSGGVLHVDFNCLFDKGLTFDKPELVPFRLTQNMIHAFGAYGYNGPFRKTCELTLGLLRQNEDSLMTILETFLHDPTTDFIGRKVGSSTIA</sequence>
<dbReference type="GO" id="GO:0005634">
    <property type="term" value="C:nucleus"/>
    <property type="evidence" value="ECO:0007669"/>
    <property type="project" value="UniProtKB-SubCell"/>
</dbReference>
<dbReference type="Pfam" id="PF02259">
    <property type="entry name" value="FAT"/>
    <property type="match status" value="1"/>
</dbReference>
<keyword evidence="13" id="KW-0539">Nucleus</keyword>
<dbReference type="InterPro" id="IPR000403">
    <property type="entry name" value="PI3/4_kinase_cat_dom"/>
</dbReference>
<dbReference type="GO" id="GO:0006281">
    <property type="term" value="P:DNA repair"/>
    <property type="evidence" value="ECO:0007669"/>
    <property type="project" value="UniProtKB-KW"/>
</dbReference>
<keyword evidence="9 21" id="KW-0418">Kinase</keyword>
<dbReference type="Gene3D" id="1.25.10.10">
    <property type="entry name" value="Leucine-rich Repeat Variant"/>
    <property type="match status" value="1"/>
</dbReference>
<comment type="similarity">
    <text evidence="2">Belongs to the PI3/PI4-kinase family. ATM subfamily.</text>
</comment>